<dbReference type="PANTHER" id="PTHR33240">
    <property type="entry name" value="OS08G0508500 PROTEIN"/>
    <property type="match status" value="1"/>
</dbReference>
<reference evidence="1 2" key="1">
    <citation type="journal article" date="2018" name="Mol. Plant">
        <title>The genome of Artemisia annua provides insight into the evolution of Asteraceae family and artemisinin biosynthesis.</title>
        <authorList>
            <person name="Shen Q."/>
            <person name="Zhang L."/>
            <person name="Liao Z."/>
            <person name="Wang S."/>
            <person name="Yan T."/>
            <person name="Shi P."/>
            <person name="Liu M."/>
            <person name="Fu X."/>
            <person name="Pan Q."/>
            <person name="Wang Y."/>
            <person name="Lv Z."/>
            <person name="Lu X."/>
            <person name="Zhang F."/>
            <person name="Jiang W."/>
            <person name="Ma Y."/>
            <person name="Chen M."/>
            <person name="Hao X."/>
            <person name="Li L."/>
            <person name="Tang Y."/>
            <person name="Lv G."/>
            <person name="Zhou Y."/>
            <person name="Sun X."/>
            <person name="Brodelius P.E."/>
            <person name="Rose J.K.C."/>
            <person name="Tang K."/>
        </authorList>
    </citation>
    <scope>NUCLEOTIDE SEQUENCE [LARGE SCALE GENOMIC DNA]</scope>
    <source>
        <strain evidence="2">cv. Huhao1</strain>
        <tissue evidence="1">Leaf</tissue>
    </source>
</reference>
<dbReference type="OrthoDB" id="1746852at2759"/>
<dbReference type="AlphaFoldDB" id="A0A2U1Q4Y7"/>
<evidence type="ECO:0000313" key="1">
    <source>
        <dbReference type="EMBL" id="PWA93047.1"/>
    </source>
</evidence>
<keyword evidence="2" id="KW-1185">Reference proteome</keyword>
<proteinExistence type="predicted"/>
<name>A0A2U1Q4Y7_ARTAN</name>
<sequence length="132" mass="15235">MFSYKLKRVYMDEGNPVNIMYEHCFTYLLEHIKSRLRPLVTPLISFSSERTYPKGKINSELTVGIQPLSRMITLEFYIVKSKSEYNVLLGRTAIQNLSMNVSTIRSMVQFQTKVGLATIRGDYLDKDLSLLS</sequence>
<comment type="caution">
    <text evidence="1">The sequence shown here is derived from an EMBL/GenBank/DDBJ whole genome shotgun (WGS) entry which is preliminary data.</text>
</comment>
<evidence type="ECO:0000313" key="2">
    <source>
        <dbReference type="Proteomes" id="UP000245207"/>
    </source>
</evidence>
<dbReference type="PANTHER" id="PTHR33240:SF15">
    <property type="entry name" value="GAG-PRO-LIKE PROTEIN"/>
    <property type="match status" value="1"/>
</dbReference>
<dbReference type="Proteomes" id="UP000245207">
    <property type="component" value="Unassembled WGS sequence"/>
</dbReference>
<accession>A0A2U1Q4Y7</accession>
<organism evidence="1 2">
    <name type="scientific">Artemisia annua</name>
    <name type="common">Sweet wormwood</name>
    <dbReference type="NCBI Taxonomy" id="35608"/>
    <lineage>
        <taxon>Eukaryota</taxon>
        <taxon>Viridiplantae</taxon>
        <taxon>Streptophyta</taxon>
        <taxon>Embryophyta</taxon>
        <taxon>Tracheophyta</taxon>
        <taxon>Spermatophyta</taxon>
        <taxon>Magnoliopsida</taxon>
        <taxon>eudicotyledons</taxon>
        <taxon>Gunneridae</taxon>
        <taxon>Pentapetalae</taxon>
        <taxon>asterids</taxon>
        <taxon>campanulids</taxon>
        <taxon>Asterales</taxon>
        <taxon>Asteraceae</taxon>
        <taxon>Asteroideae</taxon>
        <taxon>Anthemideae</taxon>
        <taxon>Artemisiinae</taxon>
        <taxon>Artemisia</taxon>
    </lineage>
</organism>
<protein>
    <submittedName>
        <fullName evidence="1">Uncharacterized protein</fullName>
    </submittedName>
</protein>
<dbReference type="EMBL" id="PKPP01000415">
    <property type="protein sequence ID" value="PWA93047.1"/>
    <property type="molecule type" value="Genomic_DNA"/>
</dbReference>
<gene>
    <name evidence="1" type="ORF">CTI12_AA075110</name>
</gene>